<dbReference type="Proteomes" id="UP000704712">
    <property type="component" value="Unassembled WGS sequence"/>
</dbReference>
<accession>A0A8S9UPQ4</accession>
<proteinExistence type="predicted"/>
<organism evidence="1 2">
    <name type="scientific">Phytophthora infestans</name>
    <name type="common">Potato late blight agent</name>
    <name type="synonym">Botrytis infestans</name>
    <dbReference type="NCBI Taxonomy" id="4787"/>
    <lineage>
        <taxon>Eukaryota</taxon>
        <taxon>Sar</taxon>
        <taxon>Stramenopiles</taxon>
        <taxon>Oomycota</taxon>
        <taxon>Peronosporomycetes</taxon>
        <taxon>Peronosporales</taxon>
        <taxon>Peronosporaceae</taxon>
        <taxon>Phytophthora</taxon>
    </lineage>
</organism>
<comment type="caution">
    <text evidence="1">The sequence shown here is derived from an EMBL/GenBank/DDBJ whole genome shotgun (WGS) entry which is preliminary data.</text>
</comment>
<sequence>MPLGVTNSMNWCEDSGELKCHQNLQKFILPYNLETSQQRGWEAFNFKQHQCDREVFDGIEDSENTVALKYRVPRTLECGTTVSVVQRRVARLFVEQDQVVCIWKTHTEGEGVFRGMHSNQTGWSCLRPMPDGAGTVGEVCIRQIPVLFNASPSSANAFYRFLQAIVDEDKYEMMTAIHNGPPEQRGAV</sequence>
<dbReference type="EMBL" id="JAACNO010001138">
    <property type="protein sequence ID" value="KAF4142845.1"/>
    <property type="molecule type" value="Genomic_DNA"/>
</dbReference>
<protein>
    <submittedName>
        <fullName evidence="1">Uncharacterized protein</fullName>
    </submittedName>
</protein>
<evidence type="ECO:0000313" key="2">
    <source>
        <dbReference type="Proteomes" id="UP000704712"/>
    </source>
</evidence>
<dbReference type="AlphaFoldDB" id="A0A8S9UPQ4"/>
<gene>
    <name evidence="1" type="ORF">GN958_ATG07965</name>
</gene>
<evidence type="ECO:0000313" key="1">
    <source>
        <dbReference type="EMBL" id="KAF4142845.1"/>
    </source>
</evidence>
<reference evidence="1" key="1">
    <citation type="submission" date="2020-03" db="EMBL/GenBank/DDBJ databases">
        <title>Hybrid Assembly of Korean Phytophthora infestans isolates.</title>
        <authorList>
            <person name="Prokchorchik M."/>
            <person name="Lee Y."/>
            <person name="Seo J."/>
            <person name="Cho J.-H."/>
            <person name="Park Y.-E."/>
            <person name="Jang D.-C."/>
            <person name="Im J.-S."/>
            <person name="Choi J.-G."/>
            <person name="Park H.-J."/>
            <person name="Lee G.-B."/>
            <person name="Lee Y.-G."/>
            <person name="Hong S.-Y."/>
            <person name="Cho K."/>
            <person name="Sohn K.H."/>
        </authorList>
    </citation>
    <scope>NUCLEOTIDE SEQUENCE</scope>
    <source>
        <strain evidence="1">KR_2_A2</strain>
    </source>
</reference>
<name>A0A8S9UPQ4_PHYIN</name>